<dbReference type="InterPro" id="IPR025347">
    <property type="entry name" value="DUF4251"/>
</dbReference>
<keyword evidence="3" id="KW-1185">Reference proteome</keyword>
<dbReference type="Proteomes" id="UP000290545">
    <property type="component" value="Unassembled WGS sequence"/>
</dbReference>
<evidence type="ECO:0000256" key="1">
    <source>
        <dbReference type="SAM" id="SignalP"/>
    </source>
</evidence>
<dbReference type="Pfam" id="PF14059">
    <property type="entry name" value="DUF4251"/>
    <property type="match status" value="1"/>
</dbReference>
<evidence type="ECO:0000313" key="2">
    <source>
        <dbReference type="EMBL" id="RXK85917.1"/>
    </source>
</evidence>
<dbReference type="EMBL" id="SDHZ01000001">
    <property type="protein sequence ID" value="RXK85917.1"/>
    <property type="molecule type" value="Genomic_DNA"/>
</dbReference>
<dbReference type="RefSeq" id="WP_129001668.1">
    <property type="nucleotide sequence ID" value="NZ_SDHZ01000001.1"/>
</dbReference>
<organism evidence="2 3">
    <name type="scientific">Filimonas effusa</name>
    <dbReference type="NCBI Taxonomy" id="2508721"/>
    <lineage>
        <taxon>Bacteria</taxon>
        <taxon>Pseudomonadati</taxon>
        <taxon>Bacteroidota</taxon>
        <taxon>Chitinophagia</taxon>
        <taxon>Chitinophagales</taxon>
        <taxon>Chitinophagaceae</taxon>
        <taxon>Filimonas</taxon>
    </lineage>
</organism>
<dbReference type="Gene3D" id="2.40.128.410">
    <property type="match status" value="1"/>
</dbReference>
<feature type="chain" id="PRO_5020757386" evidence="1">
    <location>
        <begin position="23"/>
        <end position="164"/>
    </location>
</feature>
<dbReference type="OrthoDB" id="1097715at2"/>
<reference evidence="2 3" key="1">
    <citation type="submission" date="2019-01" db="EMBL/GenBank/DDBJ databases">
        <title>Filimonas sp. strain TTM-71.</title>
        <authorList>
            <person name="Chen W.-M."/>
        </authorList>
    </citation>
    <scope>NUCLEOTIDE SEQUENCE [LARGE SCALE GENOMIC DNA]</scope>
    <source>
        <strain evidence="2 3">TTM-71</strain>
    </source>
</reference>
<proteinExistence type="predicted"/>
<comment type="caution">
    <text evidence="2">The sequence shown here is derived from an EMBL/GenBank/DDBJ whole genome shotgun (WGS) entry which is preliminary data.</text>
</comment>
<protein>
    <submittedName>
        <fullName evidence="2">DUF4251 domain-containing protein</fullName>
    </submittedName>
</protein>
<name>A0A4Q1D972_9BACT</name>
<evidence type="ECO:0000313" key="3">
    <source>
        <dbReference type="Proteomes" id="UP000290545"/>
    </source>
</evidence>
<keyword evidence="1" id="KW-0732">Signal</keyword>
<gene>
    <name evidence="2" type="ORF">ESB13_03655</name>
</gene>
<dbReference type="PROSITE" id="PS51257">
    <property type="entry name" value="PROKAR_LIPOPROTEIN"/>
    <property type="match status" value="1"/>
</dbReference>
<sequence length="164" mass="18156">MKTMLPLVLVLLLSAGCGSTRQNGNGTQSNTTAALVNNNNFLFRAQTATPLNGRIINLTFEYEVKVSKDTIVAFLPYFGRAFTAPMDPSQGGIKFTSTKFSQKLQQRRRGGWELVVKPEDVPDIQILNFTITTNGYTTLQVTSTNKQPISFYGTIEANTLKNNR</sequence>
<dbReference type="AlphaFoldDB" id="A0A4Q1D972"/>
<accession>A0A4Q1D972</accession>
<feature type="signal peptide" evidence="1">
    <location>
        <begin position="1"/>
        <end position="22"/>
    </location>
</feature>